<keyword evidence="3" id="KW-1185">Reference proteome</keyword>
<reference evidence="2 3" key="1">
    <citation type="submission" date="2014-07" db="EMBL/GenBank/DDBJ databases">
        <title>Genomic and transcriptomic analysis on Apis cerana provide comprehensive insights into honey bee biology.</title>
        <authorList>
            <person name="Diao Q."/>
            <person name="Sun L."/>
            <person name="Zheng H."/>
            <person name="Zheng H."/>
            <person name="Xu S."/>
            <person name="Wang S."/>
            <person name="Zeng Z."/>
            <person name="Hu F."/>
            <person name="Su S."/>
            <person name="Wu J."/>
        </authorList>
    </citation>
    <scope>NUCLEOTIDE SEQUENCE [LARGE SCALE GENOMIC DNA]</scope>
    <source>
        <tissue evidence="2">Pupae without intestine</tissue>
    </source>
</reference>
<feature type="compositionally biased region" description="Polar residues" evidence="1">
    <location>
        <begin position="236"/>
        <end position="245"/>
    </location>
</feature>
<feature type="region of interest" description="Disordered" evidence="1">
    <location>
        <begin position="58"/>
        <end position="101"/>
    </location>
</feature>
<dbReference type="OrthoDB" id="7553547at2759"/>
<name>A0A2A3EQW1_APICC</name>
<dbReference type="Proteomes" id="UP000242457">
    <property type="component" value="Unassembled WGS sequence"/>
</dbReference>
<feature type="region of interest" description="Disordered" evidence="1">
    <location>
        <begin position="236"/>
        <end position="255"/>
    </location>
</feature>
<accession>A0A2A3EQW1</accession>
<proteinExistence type="predicted"/>
<evidence type="ECO:0000313" key="3">
    <source>
        <dbReference type="Proteomes" id="UP000242457"/>
    </source>
</evidence>
<dbReference type="AlphaFoldDB" id="A0A2A3EQW1"/>
<organism evidence="2 3">
    <name type="scientific">Apis cerana cerana</name>
    <name type="common">Oriental honeybee</name>
    <dbReference type="NCBI Taxonomy" id="94128"/>
    <lineage>
        <taxon>Eukaryota</taxon>
        <taxon>Metazoa</taxon>
        <taxon>Ecdysozoa</taxon>
        <taxon>Arthropoda</taxon>
        <taxon>Hexapoda</taxon>
        <taxon>Insecta</taxon>
        <taxon>Pterygota</taxon>
        <taxon>Neoptera</taxon>
        <taxon>Endopterygota</taxon>
        <taxon>Hymenoptera</taxon>
        <taxon>Apocrita</taxon>
        <taxon>Aculeata</taxon>
        <taxon>Apoidea</taxon>
        <taxon>Anthophila</taxon>
        <taxon>Apidae</taxon>
        <taxon>Apis</taxon>
    </lineage>
</organism>
<sequence>MEKNLEKLLIIIASMVAIAASYRKGRSSVSSSVENFPPYQRPVWHPPLYDQHRSFRELSPKTQQYPPYRQRSNRQDIPPRPEQSPFRDQPYQDYPPHRYRPYYETDPSFKNVSHGPSSYFADGSSYHQERDQIPYTGKQPSYQDDRQFFRDDYRFPDQYDKPINYYKEQSGQQQVESFGRDPEYLKHGNHGLGYAFVPPISPHENPLPLNEETSTTMAPTTTHQPLHQSTTAAAITQVHTSSTSEPKMAPLKPLYTPTMPPVKAVTDKLAGHTTTIATTRVSTPLISTVTAKLADSTSTENSLPVTEPPIVSFGRQSAAPVEFPAVKFTLPTSYYLPSSSKEKLQQSLLSYLLSQQSKDSVKSAASIVPRSHELSDTLNSNLNNKVQGAVLNYVLPEESKDALKSTLQNSLLSYLLQQQSNHGSTFQQPSLFEATNHAPLTSIVDRPKMTLPSIPIATLSPVSRPFSQPINYIPISMPKVSPFAAQDSSPGLQLDINSFPRIDKLQDTSLPTSLTSSVFNSLPGGINGGISGSISEGVSNGVPTLNLGQNFQYLGQMRPFEPARSQSYSTASGLTTKSELRNGGFLFSNE</sequence>
<dbReference type="STRING" id="94128.A0A2A3EQW1"/>
<evidence type="ECO:0000313" key="2">
    <source>
        <dbReference type="EMBL" id="PBC34097.1"/>
    </source>
</evidence>
<protein>
    <submittedName>
        <fullName evidence="2">Zonadhesin</fullName>
    </submittedName>
</protein>
<evidence type="ECO:0000256" key="1">
    <source>
        <dbReference type="SAM" id="MobiDB-lite"/>
    </source>
</evidence>
<dbReference type="EMBL" id="KZ288193">
    <property type="protein sequence ID" value="PBC34097.1"/>
    <property type="molecule type" value="Genomic_DNA"/>
</dbReference>
<gene>
    <name evidence="2" type="ORF">APICC_07591</name>
</gene>